<dbReference type="InterPro" id="IPR021314">
    <property type="entry name" value="DUF2911"/>
</dbReference>
<keyword evidence="1" id="KW-0732">Signal</keyword>
<feature type="signal peptide" evidence="1">
    <location>
        <begin position="1"/>
        <end position="23"/>
    </location>
</feature>
<evidence type="ECO:0000313" key="2">
    <source>
        <dbReference type="EMBL" id="XBQ23122.1"/>
    </source>
</evidence>
<dbReference type="EMBL" id="CP157804">
    <property type="protein sequence ID" value="XBQ23122.1"/>
    <property type="molecule type" value="Genomic_DNA"/>
</dbReference>
<organism evidence="2">
    <name type="scientific">Flagellimonas sp. MMG031</name>
    <dbReference type="NCBI Taxonomy" id="3158549"/>
    <lineage>
        <taxon>Bacteria</taxon>
        <taxon>Pseudomonadati</taxon>
        <taxon>Bacteroidota</taxon>
        <taxon>Flavobacteriia</taxon>
        <taxon>Flavobacteriales</taxon>
        <taxon>Flavobacteriaceae</taxon>
        <taxon>Flagellimonas</taxon>
    </lineage>
</organism>
<dbReference type="AlphaFoldDB" id="A0AAU7N0B6"/>
<feature type="chain" id="PRO_5043414429" evidence="1">
    <location>
        <begin position="24"/>
        <end position="205"/>
    </location>
</feature>
<accession>A0AAU7N0B6</accession>
<dbReference type="Pfam" id="PF11138">
    <property type="entry name" value="DUF2911"/>
    <property type="match status" value="1"/>
</dbReference>
<proteinExistence type="predicted"/>
<sequence>MKKLTVLLVVLCTSLVFTTDATAQKFSGLDKSPADIAYYPASSREANKMARVIYSRPQLKGRSLAELAPVGKVWRTGANEATEITFYTDAMIGGKTIKAGSYSLFTIPGEDEWTVILNNNLHQWGAYSYDSDADVVRAMATPSMDSEELEAFGIAFDDDGNLVMGWGTQELPCLSVTNLVGYQIRKAPIWGFFYCSFLRKFSYFF</sequence>
<dbReference type="KEGG" id="fld:ABNE31_16125"/>
<name>A0AAU7N0B6_9FLAO</name>
<reference evidence="2" key="1">
    <citation type="submission" date="2024-05" db="EMBL/GenBank/DDBJ databases">
        <title>Draft Genome Sequences of Flagellimonas sp. MMG031 and Marinobacter sp. MMG032 Isolated from the dinoflagellate Symbiodinium pilosum.</title>
        <authorList>
            <person name="Shikuma N.J."/>
            <person name="Farrell M.V."/>
        </authorList>
    </citation>
    <scope>NUCLEOTIDE SEQUENCE</scope>
    <source>
        <strain evidence="2">MMG031</strain>
    </source>
</reference>
<evidence type="ECO:0000256" key="1">
    <source>
        <dbReference type="SAM" id="SignalP"/>
    </source>
</evidence>
<dbReference type="RefSeq" id="WP_349351863.1">
    <property type="nucleotide sequence ID" value="NZ_CP157804.1"/>
</dbReference>
<gene>
    <name evidence="2" type="ORF">ABNE31_16125</name>
</gene>
<protein>
    <submittedName>
        <fullName evidence="2">DUF2911 domain-containing protein</fullName>
    </submittedName>
</protein>